<dbReference type="Pfam" id="PF13144">
    <property type="entry name" value="ChapFlgA"/>
    <property type="match status" value="1"/>
</dbReference>
<dbReference type="InterPro" id="IPR013974">
    <property type="entry name" value="SAF"/>
</dbReference>
<keyword evidence="3" id="KW-0574">Periplasm</keyword>
<dbReference type="Proteomes" id="UP000319852">
    <property type="component" value="Chromosome"/>
</dbReference>
<dbReference type="GO" id="GO:0042597">
    <property type="term" value="C:periplasmic space"/>
    <property type="evidence" value="ECO:0007669"/>
    <property type="project" value="UniProtKB-SubCell"/>
</dbReference>
<gene>
    <name evidence="5" type="ORF">HG15A2_15890</name>
</gene>
<evidence type="ECO:0000259" key="4">
    <source>
        <dbReference type="SMART" id="SM00858"/>
    </source>
</evidence>
<dbReference type="InterPro" id="IPR017585">
    <property type="entry name" value="SAF_FlgA"/>
</dbReference>
<evidence type="ECO:0000313" key="6">
    <source>
        <dbReference type="Proteomes" id="UP000319852"/>
    </source>
</evidence>
<comment type="subcellular location">
    <subcellularLocation>
        <location evidence="1">Periplasm</location>
    </subcellularLocation>
</comment>
<dbReference type="EMBL" id="CP036263">
    <property type="protein sequence ID" value="QDS98316.1"/>
    <property type="molecule type" value="Genomic_DNA"/>
</dbReference>
<dbReference type="NCBIfam" id="TIGR03170">
    <property type="entry name" value="flgA_cterm"/>
    <property type="match status" value="1"/>
</dbReference>
<dbReference type="SMART" id="SM00858">
    <property type="entry name" value="SAF"/>
    <property type="match status" value="1"/>
</dbReference>
<dbReference type="CDD" id="cd11614">
    <property type="entry name" value="SAF_CpaB_FlgA_like"/>
    <property type="match status" value="1"/>
</dbReference>
<keyword evidence="5" id="KW-0966">Cell projection</keyword>
<proteinExistence type="predicted"/>
<reference evidence="5 6" key="1">
    <citation type="submission" date="2019-02" db="EMBL/GenBank/DDBJ databases">
        <title>Deep-cultivation of Planctomycetes and their phenomic and genomic characterization uncovers novel biology.</title>
        <authorList>
            <person name="Wiegand S."/>
            <person name="Jogler M."/>
            <person name="Boedeker C."/>
            <person name="Pinto D."/>
            <person name="Vollmers J."/>
            <person name="Rivas-Marin E."/>
            <person name="Kohn T."/>
            <person name="Peeters S.H."/>
            <person name="Heuer A."/>
            <person name="Rast P."/>
            <person name="Oberbeckmann S."/>
            <person name="Bunk B."/>
            <person name="Jeske O."/>
            <person name="Meyerdierks A."/>
            <person name="Storesund J.E."/>
            <person name="Kallscheuer N."/>
            <person name="Luecker S."/>
            <person name="Lage O.M."/>
            <person name="Pohl T."/>
            <person name="Merkel B.J."/>
            <person name="Hornburger P."/>
            <person name="Mueller R.-W."/>
            <person name="Bruemmer F."/>
            <person name="Labrenz M."/>
            <person name="Spormann A.M."/>
            <person name="Op den Camp H."/>
            <person name="Overmann J."/>
            <person name="Amann R."/>
            <person name="Jetten M.S.M."/>
            <person name="Mascher T."/>
            <person name="Medema M.H."/>
            <person name="Devos D.P."/>
            <person name="Kaster A.-K."/>
            <person name="Ovreas L."/>
            <person name="Rohde M."/>
            <person name="Galperin M.Y."/>
            <person name="Jogler C."/>
        </authorList>
    </citation>
    <scope>NUCLEOTIDE SEQUENCE [LARGE SCALE GENOMIC DNA]</scope>
    <source>
        <strain evidence="5 6">HG15A2</strain>
    </source>
</reference>
<accession>A0A517MTV4</accession>
<dbReference type="PANTHER" id="PTHR36307">
    <property type="entry name" value="FLAGELLA BASAL BODY P-RING FORMATION PROTEIN FLGA"/>
    <property type="match status" value="1"/>
</dbReference>
<sequence>MKHTALTILTYALVVAFSVATATGAEVRLREFAAPEGSVLLLGDVADIHAATPARRSELATTPLMPSPPTGQQVFLRTAQIRDLLLSRGVDLRGVVFLGASRISIGDAPANIGLDRSERLSPLELRENLQADLTAYLTQQSGYDHWEVQLSLGGDTLQKISRLRGTPSIRGGKAPWIGRQTFELFTGEQSHIVPATVRRNEMALFVVHNIERGMIVGPGDVELRVTQNRLPSNACKSVDAVVGMEARQPLRADTLLSAGQLVAPRLVERGETVTVFARTGGVLVRTLGVAQQHGAQGDLVRVETLDGDDRYAARVTGHRELEVFATGVNAGDLALRNRPATQSKTVIR</sequence>
<dbReference type="AlphaFoldDB" id="A0A517MTV4"/>
<dbReference type="RefSeq" id="WP_145059364.1">
    <property type="nucleotide sequence ID" value="NZ_CP036263.1"/>
</dbReference>
<dbReference type="OrthoDB" id="247482at2"/>
<dbReference type="Gene3D" id="3.90.1210.10">
    <property type="entry name" value="Antifreeze-like/N-acetylneuraminic acid synthase C-terminal domain"/>
    <property type="match status" value="1"/>
</dbReference>
<organism evidence="5 6">
    <name type="scientific">Adhaeretor mobilis</name>
    <dbReference type="NCBI Taxonomy" id="1930276"/>
    <lineage>
        <taxon>Bacteria</taxon>
        <taxon>Pseudomonadati</taxon>
        <taxon>Planctomycetota</taxon>
        <taxon>Planctomycetia</taxon>
        <taxon>Pirellulales</taxon>
        <taxon>Lacipirellulaceae</taxon>
        <taxon>Adhaeretor</taxon>
    </lineage>
</organism>
<keyword evidence="6" id="KW-1185">Reference proteome</keyword>
<dbReference type="InterPro" id="IPR039246">
    <property type="entry name" value="Flagellar_FlgA"/>
</dbReference>
<dbReference type="PANTHER" id="PTHR36307:SF1">
    <property type="entry name" value="FLAGELLA BASAL BODY P-RING FORMATION PROTEIN FLGA"/>
    <property type="match status" value="1"/>
</dbReference>
<evidence type="ECO:0000256" key="2">
    <source>
        <dbReference type="ARBA" id="ARBA00022729"/>
    </source>
</evidence>
<dbReference type="Gene3D" id="2.30.30.760">
    <property type="match status" value="1"/>
</dbReference>
<dbReference type="KEGG" id="amob:HG15A2_15890"/>
<evidence type="ECO:0000313" key="5">
    <source>
        <dbReference type="EMBL" id="QDS98316.1"/>
    </source>
</evidence>
<evidence type="ECO:0000256" key="3">
    <source>
        <dbReference type="ARBA" id="ARBA00022764"/>
    </source>
</evidence>
<evidence type="ECO:0000256" key="1">
    <source>
        <dbReference type="ARBA" id="ARBA00004418"/>
    </source>
</evidence>
<feature type="domain" description="SAF" evidence="4">
    <location>
        <begin position="201"/>
        <end position="262"/>
    </location>
</feature>
<keyword evidence="5" id="KW-0969">Cilium</keyword>
<name>A0A517MTV4_9BACT</name>
<dbReference type="GO" id="GO:0044780">
    <property type="term" value="P:bacterial-type flagellum assembly"/>
    <property type="evidence" value="ECO:0007669"/>
    <property type="project" value="InterPro"/>
</dbReference>
<keyword evidence="2" id="KW-0732">Signal</keyword>
<keyword evidence="5" id="KW-0282">Flagellum</keyword>
<protein>
    <submittedName>
        <fullName evidence="5">Flagellar basal body P-ring biosynthesis protein FlgA</fullName>
    </submittedName>
</protein>